<evidence type="ECO:0000313" key="5">
    <source>
        <dbReference type="Proteomes" id="UP000199481"/>
    </source>
</evidence>
<proteinExistence type="inferred from homology"/>
<keyword evidence="5" id="KW-1185">Reference proteome</keyword>
<dbReference type="GO" id="GO:0016614">
    <property type="term" value="F:oxidoreductase activity, acting on CH-OH group of donors"/>
    <property type="evidence" value="ECO:0007669"/>
    <property type="project" value="UniProtKB-ARBA"/>
</dbReference>
<dbReference type="Proteomes" id="UP000199481">
    <property type="component" value="Unassembled WGS sequence"/>
</dbReference>
<protein>
    <submittedName>
        <fullName evidence="4">NAD(P)-dependent dehydrogenase, short-chain alcohol dehydrogenase family</fullName>
    </submittedName>
</protein>
<evidence type="ECO:0000313" key="4">
    <source>
        <dbReference type="EMBL" id="SDQ47938.1"/>
    </source>
</evidence>
<dbReference type="PRINTS" id="PR00081">
    <property type="entry name" value="GDHRDH"/>
</dbReference>
<name>A0A1H1B7H5_9LACT</name>
<dbReference type="EMBL" id="FNJW01000008">
    <property type="protein sequence ID" value="SDQ47938.1"/>
    <property type="molecule type" value="Genomic_DNA"/>
</dbReference>
<dbReference type="InterPro" id="IPR002347">
    <property type="entry name" value="SDR_fam"/>
</dbReference>
<dbReference type="InterPro" id="IPR020904">
    <property type="entry name" value="Sc_DH/Rdtase_CS"/>
</dbReference>
<dbReference type="InterPro" id="IPR036291">
    <property type="entry name" value="NAD(P)-bd_dom_sf"/>
</dbReference>
<reference evidence="5" key="1">
    <citation type="submission" date="2016-10" db="EMBL/GenBank/DDBJ databases">
        <authorList>
            <person name="Varghese N."/>
            <person name="Submissions S."/>
        </authorList>
    </citation>
    <scope>NUCLEOTIDE SEQUENCE [LARGE SCALE GENOMIC DNA]</scope>
    <source>
        <strain evidence="5">MPL-11</strain>
    </source>
</reference>
<dbReference type="Gene3D" id="3.40.50.720">
    <property type="entry name" value="NAD(P)-binding Rossmann-like Domain"/>
    <property type="match status" value="1"/>
</dbReference>
<dbReference type="SUPFAM" id="SSF51735">
    <property type="entry name" value="NAD(P)-binding Rossmann-fold domains"/>
    <property type="match status" value="1"/>
</dbReference>
<dbReference type="RefSeq" id="WP_089978259.1">
    <property type="nucleotide sequence ID" value="NZ_CP084916.1"/>
</dbReference>
<dbReference type="GO" id="GO:0008206">
    <property type="term" value="P:bile acid metabolic process"/>
    <property type="evidence" value="ECO:0007669"/>
    <property type="project" value="UniProtKB-ARBA"/>
</dbReference>
<dbReference type="NCBIfam" id="NF005559">
    <property type="entry name" value="PRK07231.1"/>
    <property type="match status" value="1"/>
</dbReference>
<evidence type="ECO:0000256" key="3">
    <source>
        <dbReference type="SAM" id="MobiDB-lite"/>
    </source>
</evidence>
<dbReference type="FunFam" id="3.40.50.720:FF:000084">
    <property type="entry name" value="Short-chain dehydrogenase reductase"/>
    <property type="match status" value="1"/>
</dbReference>
<sequence>MIEREKDIIETQAPKEDYRQKDENKEMNPIPKTESPDYKPAGKLEGKVAIVTGADSGIGAAVAIAFAKEGADVVVTDYENKEDAKNLRKRIEEIRGKVLWFTGDVGDESFAQEVIKKTVAEYGSIDILVNNAAEQHTRKSITEITAAQLDRTFRTNIFSMFYFVKAALPHMNENGKVINTTSVTAYQGSPGLLDYSSTKGAIVAFTRSLSQNQEIIDKKIRVNAVAPGPIWTPLIPATTPNDDKEEFGASVPMKRAGEAYELAPTYVYLASEDSSYVSGQVLHVNGGTVVNG</sequence>
<feature type="compositionally biased region" description="Basic and acidic residues" evidence="3">
    <location>
        <begin position="1"/>
        <end position="26"/>
    </location>
</feature>
<dbReference type="PROSITE" id="PS00061">
    <property type="entry name" value="ADH_SHORT"/>
    <property type="match status" value="1"/>
</dbReference>
<dbReference type="PRINTS" id="PR00080">
    <property type="entry name" value="SDRFAMILY"/>
</dbReference>
<comment type="similarity">
    <text evidence="1">Belongs to the short-chain dehydrogenases/reductases (SDR) family.</text>
</comment>
<dbReference type="PANTHER" id="PTHR48107:SF16">
    <property type="entry name" value="NADPH-DEPENDENT ALDEHYDE REDUCTASE 1, CHLOROPLASTIC"/>
    <property type="match status" value="1"/>
</dbReference>
<dbReference type="AlphaFoldDB" id="A0A1H1B7H5"/>
<dbReference type="PANTHER" id="PTHR48107">
    <property type="entry name" value="NADPH-DEPENDENT ALDEHYDE REDUCTASE-LIKE PROTEIN, CHLOROPLASTIC-RELATED"/>
    <property type="match status" value="1"/>
</dbReference>
<dbReference type="Pfam" id="PF13561">
    <property type="entry name" value="adh_short_C2"/>
    <property type="match status" value="1"/>
</dbReference>
<organism evidence="4 5">
    <name type="scientific">Carnobacterium viridans</name>
    <dbReference type="NCBI Taxonomy" id="174587"/>
    <lineage>
        <taxon>Bacteria</taxon>
        <taxon>Bacillati</taxon>
        <taxon>Bacillota</taxon>
        <taxon>Bacilli</taxon>
        <taxon>Lactobacillales</taxon>
        <taxon>Carnobacteriaceae</taxon>
        <taxon>Carnobacterium</taxon>
    </lineage>
</organism>
<accession>A0A1H1B7H5</accession>
<dbReference type="OrthoDB" id="9805904at2"/>
<feature type="region of interest" description="Disordered" evidence="3">
    <location>
        <begin position="1"/>
        <end position="39"/>
    </location>
</feature>
<evidence type="ECO:0000256" key="2">
    <source>
        <dbReference type="ARBA" id="ARBA00023002"/>
    </source>
</evidence>
<gene>
    <name evidence="4" type="ORF">SAMN04487752_2465</name>
</gene>
<evidence type="ECO:0000256" key="1">
    <source>
        <dbReference type="ARBA" id="ARBA00006484"/>
    </source>
</evidence>
<keyword evidence="2" id="KW-0560">Oxidoreductase</keyword>